<gene>
    <name evidence="7" type="ORF">K435DRAFT_860383</name>
</gene>
<dbReference type="OrthoDB" id="2309723at2759"/>
<dbReference type="InterPro" id="IPR050815">
    <property type="entry name" value="TF_fung"/>
</dbReference>
<dbReference type="Proteomes" id="UP000297245">
    <property type="component" value="Unassembled WGS sequence"/>
</dbReference>
<dbReference type="InterPro" id="IPR036864">
    <property type="entry name" value="Zn2-C6_fun-type_DNA-bd_sf"/>
</dbReference>
<dbReference type="CDD" id="cd12148">
    <property type="entry name" value="fungal_TF_MHR"/>
    <property type="match status" value="1"/>
</dbReference>
<keyword evidence="5" id="KW-0539">Nucleus</keyword>
<dbReference type="GO" id="GO:0008270">
    <property type="term" value="F:zinc ion binding"/>
    <property type="evidence" value="ECO:0007669"/>
    <property type="project" value="InterPro"/>
</dbReference>
<dbReference type="SUPFAM" id="SSF57701">
    <property type="entry name" value="Zn2/Cys6 DNA-binding domain"/>
    <property type="match status" value="1"/>
</dbReference>
<evidence type="ECO:0000256" key="5">
    <source>
        <dbReference type="ARBA" id="ARBA00023242"/>
    </source>
</evidence>
<evidence type="ECO:0000256" key="4">
    <source>
        <dbReference type="ARBA" id="ARBA00023163"/>
    </source>
</evidence>
<dbReference type="Gene3D" id="4.10.240.10">
    <property type="entry name" value="Zn(2)-C6 fungal-type DNA-binding domain"/>
    <property type="match status" value="1"/>
</dbReference>
<dbReference type="AlphaFoldDB" id="A0A4S8LY07"/>
<evidence type="ECO:0000256" key="2">
    <source>
        <dbReference type="ARBA" id="ARBA00022723"/>
    </source>
</evidence>
<sequence>MSGNTSQRMPRGGSCSNCRHRKIKCDGALPRCSNCERSTGGFHDCEYPGRGGSQIEYLEQRIRELESRIQERENSITMGQTTRSGSVVLHDPYLTPTATRAQSAWTPSRAPYADRSDSEEVPLELRKNLLSAFISYANDLGFFLDLNEIYTTMLASSQGASHVRSPPVTPALMHVIFLWSSRFSVSAQLTALEPVFLSRVTNSVPHILSHPTTTPATSAPSHYTHRKVLEAIQSHILLAQYYFHAGRKLEGQYSVNIAISLVLGTGMHRIRSEEVIPAQGQLQMASGRSSYTDGGPLSGSQTLQAQLQREKEETQRINAFWMVLALNSRWAAVEGHGSSLPYWTPGTRVDTPWPQVKLTPATRSSYTIQRFLSNTPDTAHSTLALFAKACILFEQAFELTSRYQRIQSSPDPNPAFKLPAQNFLSVLNNLTSLTTRFISRLPSINSIQGSAPSDPDFTRTSNSGSKERELLVIHTLARVTIIRLYTLFENMSHPGTDEPVGTHRLKVEAANESAKMIDLVDGRDVVFIDPIMAMLWSITDRVLTTEIRLLGQKRDGQQDPHLHDYQKSVSLIAKAMSGLASSGPLMDEKLRKMQERSRFV</sequence>
<protein>
    <recommendedName>
        <fullName evidence="6">Zn(2)-C6 fungal-type domain-containing protein</fullName>
    </recommendedName>
</protein>
<dbReference type="Pfam" id="PF00172">
    <property type="entry name" value="Zn_clus"/>
    <property type="match status" value="1"/>
</dbReference>
<evidence type="ECO:0000313" key="7">
    <source>
        <dbReference type="EMBL" id="THU94589.1"/>
    </source>
</evidence>
<proteinExistence type="predicted"/>
<dbReference type="EMBL" id="ML179220">
    <property type="protein sequence ID" value="THU94589.1"/>
    <property type="molecule type" value="Genomic_DNA"/>
</dbReference>
<keyword evidence="3" id="KW-0805">Transcription regulation</keyword>
<dbReference type="PANTHER" id="PTHR47338:SF29">
    <property type="entry name" value="ZN(2)-C6 FUNGAL-TYPE DOMAIN-CONTAINING PROTEIN"/>
    <property type="match status" value="1"/>
</dbReference>
<dbReference type="GO" id="GO:0005634">
    <property type="term" value="C:nucleus"/>
    <property type="evidence" value="ECO:0007669"/>
    <property type="project" value="UniProtKB-SubCell"/>
</dbReference>
<comment type="subcellular location">
    <subcellularLocation>
        <location evidence="1">Nucleus</location>
    </subcellularLocation>
</comment>
<reference evidence="7 8" key="1">
    <citation type="journal article" date="2019" name="Nat. Ecol. Evol.">
        <title>Megaphylogeny resolves global patterns of mushroom evolution.</title>
        <authorList>
            <person name="Varga T."/>
            <person name="Krizsan K."/>
            <person name="Foldi C."/>
            <person name="Dima B."/>
            <person name="Sanchez-Garcia M."/>
            <person name="Sanchez-Ramirez S."/>
            <person name="Szollosi G.J."/>
            <person name="Szarkandi J.G."/>
            <person name="Papp V."/>
            <person name="Albert L."/>
            <person name="Andreopoulos W."/>
            <person name="Angelini C."/>
            <person name="Antonin V."/>
            <person name="Barry K.W."/>
            <person name="Bougher N.L."/>
            <person name="Buchanan P."/>
            <person name="Buyck B."/>
            <person name="Bense V."/>
            <person name="Catcheside P."/>
            <person name="Chovatia M."/>
            <person name="Cooper J."/>
            <person name="Damon W."/>
            <person name="Desjardin D."/>
            <person name="Finy P."/>
            <person name="Geml J."/>
            <person name="Haridas S."/>
            <person name="Hughes K."/>
            <person name="Justo A."/>
            <person name="Karasinski D."/>
            <person name="Kautmanova I."/>
            <person name="Kiss B."/>
            <person name="Kocsube S."/>
            <person name="Kotiranta H."/>
            <person name="LaButti K.M."/>
            <person name="Lechner B.E."/>
            <person name="Liimatainen K."/>
            <person name="Lipzen A."/>
            <person name="Lukacs Z."/>
            <person name="Mihaltcheva S."/>
            <person name="Morgado L.N."/>
            <person name="Niskanen T."/>
            <person name="Noordeloos M.E."/>
            <person name="Ohm R.A."/>
            <person name="Ortiz-Santana B."/>
            <person name="Ovrebo C."/>
            <person name="Racz N."/>
            <person name="Riley R."/>
            <person name="Savchenko A."/>
            <person name="Shiryaev A."/>
            <person name="Soop K."/>
            <person name="Spirin V."/>
            <person name="Szebenyi C."/>
            <person name="Tomsovsky M."/>
            <person name="Tulloss R.E."/>
            <person name="Uehling J."/>
            <person name="Grigoriev I.V."/>
            <person name="Vagvolgyi C."/>
            <person name="Papp T."/>
            <person name="Martin F.M."/>
            <person name="Miettinen O."/>
            <person name="Hibbett D.S."/>
            <person name="Nagy L.G."/>
        </authorList>
    </citation>
    <scope>NUCLEOTIDE SEQUENCE [LARGE SCALE GENOMIC DNA]</scope>
    <source>
        <strain evidence="7 8">CBS 962.96</strain>
    </source>
</reference>
<evidence type="ECO:0000256" key="1">
    <source>
        <dbReference type="ARBA" id="ARBA00004123"/>
    </source>
</evidence>
<dbReference type="InterPro" id="IPR001138">
    <property type="entry name" value="Zn2Cys6_DnaBD"/>
</dbReference>
<dbReference type="SMART" id="SM00066">
    <property type="entry name" value="GAL4"/>
    <property type="match status" value="1"/>
</dbReference>
<evidence type="ECO:0000259" key="6">
    <source>
        <dbReference type="PROSITE" id="PS50048"/>
    </source>
</evidence>
<accession>A0A4S8LY07</accession>
<organism evidence="7 8">
    <name type="scientific">Dendrothele bispora (strain CBS 962.96)</name>
    <dbReference type="NCBI Taxonomy" id="1314807"/>
    <lineage>
        <taxon>Eukaryota</taxon>
        <taxon>Fungi</taxon>
        <taxon>Dikarya</taxon>
        <taxon>Basidiomycota</taxon>
        <taxon>Agaricomycotina</taxon>
        <taxon>Agaricomycetes</taxon>
        <taxon>Agaricomycetidae</taxon>
        <taxon>Agaricales</taxon>
        <taxon>Agaricales incertae sedis</taxon>
        <taxon>Dendrothele</taxon>
    </lineage>
</organism>
<evidence type="ECO:0000256" key="3">
    <source>
        <dbReference type="ARBA" id="ARBA00023015"/>
    </source>
</evidence>
<feature type="domain" description="Zn(2)-C6 fungal-type" evidence="6">
    <location>
        <begin position="14"/>
        <end position="47"/>
    </location>
</feature>
<name>A0A4S8LY07_DENBC</name>
<dbReference type="PANTHER" id="PTHR47338">
    <property type="entry name" value="ZN(II)2CYS6 TRANSCRIPTION FACTOR (EUROFUNG)-RELATED"/>
    <property type="match status" value="1"/>
</dbReference>
<dbReference type="CDD" id="cd00067">
    <property type="entry name" value="GAL4"/>
    <property type="match status" value="1"/>
</dbReference>
<keyword evidence="2" id="KW-0479">Metal-binding</keyword>
<dbReference type="GO" id="GO:0000981">
    <property type="term" value="F:DNA-binding transcription factor activity, RNA polymerase II-specific"/>
    <property type="evidence" value="ECO:0007669"/>
    <property type="project" value="InterPro"/>
</dbReference>
<keyword evidence="4" id="KW-0804">Transcription</keyword>
<keyword evidence="8" id="KW-1185">Reference proteome</keyword>
<dbReference type="PROSITE" id="PS50048">
    <property type="entry name" value="ZN2_CY6_FUNGAL_2"/>
    <property type="match status" value="1"/>
</dbReference>
<evidence type="ECO:0000313" key="8">
    <source>
        <dbReference type="Proteomes" id="UP000297245"/>
    </source>
</evidence>